<dbReference type="Proteomes" id="UP001519343">
    <property type="component" value="Unassembled WGS sequence"/>
</dbReference>
<evidence type="ECO:0000256" key="1">
    <source>
        <dbReference type="SAM" id="SignalP"/>
    </source>
</evidence>
<evidence type="ECO:0000313" key="3">
    <source>
        <dbReference type="Proteomes" id="UP001519343"/>
    </source>
</evidence>
<evidence type="ECO:0000313" key="2">
    <source>
        <dbReference type="EMBL" id="MBP1931990.1"/>
    </source>
</evidence>
<proteinExistence type="predicted"/>
<dbReference type="EMBL" id="JAGGKT010000004">
    <property type="protein sequence ID" value="MBP1931990.1"/>
    <property type="molecule type" value="Genomic_DNA"/>
</dbReference>
<comment type="caution">
    <text evidence="2">The sequence shown here is derived from an EMBL/GenBank/DDBJ whole genome shotgun (WGS) entry which is preliminary data.</text>
</comment>
<sequence length="139" mass="16544">MKKTQIFICLVLLFGMGFSVHAEEDDGSRWFIYELLKFYIPVDVEQQYKAENRIYFAYITDGKDPKQFMKVSDISLDEQGRPYFLVSFKIKPTWTEGTVIDVRPNYYDRVTYQVYPALLRLYGESKGIKRFKYEKKVSN</sequence>
<feature type="chain" id="PRO_5045795657" evidence="1">
    <location>
        <begin position="23"/>
        <end position="139"/>
    </location>
</feature>
<keyword evidence="1" id="KW-0732">Signal</keyword>
<keyword evidence="3" id="KW-1185">Reference proteome</keyword>
<organism evidence="2 3">
    <name type="scientific">Ammoniphilus resinae</name>
    <dbReference type="NCBI Taxonomy" id="861532"/>
    <lineage>
        <taxon>Bacteria</taxon>
        <taxon>Bacillati</taxon>
        <taxon>Bacillota</taxon>
        <taxon>Bacilli</taxon>
        <taxon>Bacillales</taxon>
        <taxon>Paenibacillaceae</taxon>
        <taxon>Aneurinibacillus group</taxon>
        <taxon>Ammoniphilus</taxon>
    </lineage>
</organism>
<feature type="signal peptide" evidence="1">
    <location>
        <begin position="1"/>
        <end position="22"/>
    </location>
</feature>
<accession>A0ABS4GQ49</accession>
<reference evidence="2 3" key="1">
    <citation type="submission" date="2021-03" db="EMBL/GenBank/DDBJ databases">
        <title>Genomic Encyclopedia of Type Strains, Phase IV (KMG-IV): sequencing the most valuable type-strain genomes for metagenomic binning, comparative biology and taxonomic classification.</title>
        <authorList>
            <person name="Goeker M."/>
        </authorList>
    </citation>
    <scope>NUCLEOTIDE SEQUENCE [LARGE SCALE GENOMIC DNA]</scope>
    <source>
        <strain evidence="2 3">DSM 24738</strain>
    </source>
</reference>
<gene>
    <name evidence="2" type="ORF">J2Z37_001991</name>
</gene>
<name>A0ABS4GQ49_9BACL</name>
<dbReference type="RefSeq" id="WP_209810051.1">
    <property type="nucleotide sequence ID" value="NZ_JAGGKT010000004.1"/>
</dbReference>
<protein>
    <submittedName>
        <fullName evidence="2">Uncharacterized protein</fullName>
    </submittedName>
</protein>